<organism evidence="1 2">
    <name type="scientific">Prochlorothrix hollandica PCC 9006 = CALU 1027</name>
    <dbReference type="NCBI Taxonomy" id="317619"/>
    <lineage>
        <taxon>Bacteria</taxon>
        <taxon>Bacillati</taxon>
        <taxon>Cyanobacteriota</taxon>
        <taxon>Cyanophyceae</taxon>
        <taxon>Prochlorotrichales</taxon>
        <taxon>Prochlorotrichaceae</taxon>
        <taxon>Prochlorothrix</taxon>
    </lineage>
</organism>
<evidence type="ECO:0000313" key="1">
    <source>
        <dbReference type="EMBL" id="KKJ00031.1"/>
    </source>
</evidence>
<sequence>MSIQKASDIFGDITVYPAKDGKQRVEIYIRLQEKVEGMQIGIGIDGSASMRKMFGDTIPRFARRSEDNVMQTVVQRLCSYACEYSGDGSVSLIYWATGIGGKDIESLGKLDSDAINARSFEGPHRWGTGTALLPPLNHLLTECAGSPWLVLLFVTDGVISDLDTVVVRSLEVGQEVLEGKRGKCKFILVGCGEEVSEDQIEKLDNMFDGTPLEGLVDLWDGKLASEMADLSEIWDEVDFGVQIPGAVKIFDDQGREVLSHPDGFPQRIEFFVVEGTKSVKIEIIGQIIEQVLQ</sequence>
<dbReference type="Proteomes" id="UP000034681">
    <property type="component" value="Unassembled WGS sequence"/>
</dbReference>
<dbReference type="InterPro" id="IPR036465">
    <property type="entry name" value="vWFA_dom_sf"/>
</dbReference>
<evidence type="ECO:0008006" key="3">
    <source>
        <dbReference type="Google" id="ProtNLM"/>
    </source>
</evidence>
<evidence type="ECO:0000313" key="2">
    <source>
        <dbReference type="Proteomes" id="UP000034681"/>
    </source>
</evidence>
<accession>A0A0M2PU24</accession>
<dbReference type="SUPFAM" id="SSF53300">
    <property type="entry name" value="vWA-like"/>
    <property type="match status" value="1"/>
</dbReference>
<dbReference type="EMBL" id="AJTX02000004">
    <property type="protein sequence ID" value="KKJ00031.1"/>
    <property type="molecule type" value="Genomic_DNA"/>
</dbReference>
<dbReference type="STRING" id="317619.GCA_000332315_00691"/>
<reference evidence="1" key="1">
    <citation type="submission" date="2012-04" db="EMBL/GenBank/DDBJ databases">
        <authorList>
            <person name="Borisov I.G."/>
            <person name="Ivanikova N.V."/>
            <person name="Pinevich A.V."/>
        </authorList>
    </citation>
    <scope>NUCLEOTIDE SEQUENCE</scope>
    <source>
        <strain evidence="1">CALU 1027</strain>
    </source>
</reference>
<protein>
    <recommendedName>
        <fullName evidence="3">VWFA domain-containing protein</fullName>
    </recommendedName>
</protein>
<dbReference type="OrthoDB" id="470692at2"/>
<comment type="caution">
    <text evidence="1">The sequence shown here is derived from an EMBL/GenBank/DDBJ whole genome shotgun (WGS) entry which is preliminary data.</text>
</comment>
<keyword evidence="2" id="KW-1185">Reference proteome</keyword>
<gene>
    <name evidence="1" type="ORF">PROH_09670</name>
</gene>
<proteinExistence type="predicted"/>
<dbReference type="AlphaFoldDB" id="A0A0M2PU24"/>
<name>A0A0M2PU24_PROHO</name>
<dbReference type="RefSeq" id="WP_017711335.1">
    <property type="nucleotide sequence ID" value="NZ_KB235933.1"/>
</dbReference>